<organism evidence="2 3">
    <name type="scientific">Haematococcus lacustris</name>
    <name type="common">Green alga</name>
    <name type="synonym">Haematococcus pluvialis</name>
    <dbReference type="NCBI Taxonomy" id="44745"/>
    <lineage>
        <taxon>Eukaryota</taxon>
        <taxon>Viridiplantae</taxon>
        <taxon>Chlorophyta</taxon>
        <taxon>core chlorophytes</taxon>
        <taxon>Chlorophyceae</taxon>
        <taxon>CS clade</taxon>
        <taxon>Chlamydomonadales</taxon>
        <taxon>Haematococcaceae</taxon>
        <taxon>Haematococcus</taxon>
    </lineage>
</organism>
<dbReference type="GO" id="GO:0006606">
    <property type="term" value="P:protein import into nucleus"/>
    <property type="evidence" value="ECO:0007669"/>
    <property type="project" value="TreeGrafter"/>
</dbReference>
<comment type="caution">
    <text evidence="2">The sequence shown here is derived from an EMBL/GenBank/DDBJ whole genome shotgun (WGS) entry which is preliminary data.</text>
</comment>
<gene>
    <name evidence="2" type="ORF">HaLaN_05725</name>
</gene>
<dbReference type="Proteomes" id="UP000485058">
    <property type="component" value="Unassembled WGS sequence"/>
</dbReference>
<dbReference type="InterPro" id="IPR058669">
    <property type="entry name" value="TPR_IPO7/11-like"/>
</dbReference>
<dbReference type="AlphaFoldDB" id="A0A699YJK4"/>
<evidence type="ECO:0000313" key="3">
    <source>
        <dbReference type="Proteomes" id="UP000485058"/>
    </source>
</evidence>
<keyword evidence="3" id="KW-1185">Reference proteome</keyword>
<dbReference type="Gene3D" id="1.25.10.10">
    <property type="entry name" value="Leucine-rich Repeat Variant"/>
    <property type="match status" value="1"/>
</dbReference>
<accession>A0A699YJK4</accession>
<dbReference type="InterPro" id="IPR011989">
    <property type="entry name" value="ARM-like"/>
</dbReference>
<reference evidence="2 3" key="1">
    <citation type="submission" date="2020-02" db="EMBL/GenBank/DDBJ databases">
        <title>Draft genome sequence of Haematococcus lacustris strain NIES-144.</title>
        <authorList>
            <person name="Morimoto D."/>
            <person name="Nakagawa S."/>
            <person name="Yoshida T."/>
            <person name="Sawayama S."/>
        </authorList>
    </citation>
    <scope>NUCLEOTIDE SEQUENCE [LARGE SCALE GENOMIC DNA]</scope>
    <source>
        <strain evidence="2 3">NIES-144</strain>
    </source>
</reference>
<dbReference type="InterPro" id="IPR016024">
    <property type="entry name" value="ARM-type_fold"/>
</dbReference>
<name>A0A699YJK4_HAELA</name>
<feature type="domain" description="Importin-7/11-like TPR repeats" evidence="1">
    <location>
        <begin position="85"/>
        <end position="280"/>
    </location>
</feature>
<evidence type="ECO:0000259" key="1">
    <source>
        <dbReference type="Pfam" id="PF25758"/>
    </source>
</evidence>
<dbReference type="SUPFAM" id="SSF48371">
    <property type="entry name" value="ARM repeat"/>
    <property type="match status" value="1"/>
</dbReference>
<dbReference type="GO" id="GO:0005829">
    <property type="term" value="C:cytosol"/>
    <property type="evidence" value="ECO:0007669"/>
    <property type="project" value="TreeGrafter"/>
</dbReference>
<sequence length="315" mass="33913">ACLHALVDDWGFDDQQFAEFLAPCCSGLLHRVLPACKELESHTLVFNLLNVVIERMGDLMRPHVEGLLALMPGLWSDQGGQSLVQILLALQRLVNVLGVESNVAYPLLLPMLQYATDPRQPDALHLLEDGLGLWLVAVRNALTPEPGLLGLLPHLALAMGQSTEHLQHACALLASLVLLGRDPFVAQFHAELNTIFVGSLGNVNERGHLLLLPVMERCLAAAPASAPQALQPALLKLLGMVLKGKESRVTVAAACCVLARLLLHSPQTLLDLLAQAAAQAFGLSWKAAMTALQAIETRQLLRSCTLAMTAASMRN</sequence>
<dbReference type="GO" id="GO:0005635">
    <property type="term" value="C:nuclear envelope"/>
    <property type="evidence" value="ECO:0007669"/>
    <property type="project" value="TreeGrafter"/>
</dbReference>
<dbReference type="Pfam" id="PF25758">
    <property type="entry name" value="TPR_IPO11"/>
    <property type="match status" value="1"/>
</dbReference>
<dbReference type="EMBL" id="BLLF01000313">
    <property type="protein sequence ID" value="GFH10417.1"/>
    <property type="molecule type" value="Genomic_DNA"/>
</dbReference>
<dbReference type="PANTHER" id="PTHR10997">
    <property type="entry name" value="IMPORTIN-7, 8, 11"/>
    <property type="match status" value="1"/>
</dbReference>
<feature type="non-terminal residue" evidence="2">
    <location>
        <position position="1"/>
    </location>
</feature>
<evidence type="ECO:0000313" key="2">
    <source>
        <dbReference type="EMBL" id="GFH10417.1"/>
    </source>
</evidence>
<dbReference type="PANTHER" id="PTHR10997:SF7">
    <property type="entry name" value="IMPORTIN-11"/>
    <property type="match status" value="1"/>
</dbReference>
<protein>
    <submittedName>
        <fullName evidence="2">Importin-11 isoform X1</fullName>
    </submittedName>
</protein>
<proteinExistence type="predicted"/>